<dbReference type="EMBL" id="GBXM01085051">
    <property type="protein sequence ID" value="JAH23526.1"/>
    <property type="molecule type" value="Transcribed_RNA"/>
</dbReference>
<name>A0A0E9R2Y8_ANGAN</name>
<protein>
    <submittedName>
        <fullName evidence="1">Uncharacterized protein</fullName>
    </submittedName>
</protein>
<sequence length="14" mass="1415">MSQGNITNTAHGPS</sequence>
<proteinExistence type="predicted"/>
<reference evidence="1" key="1">
    <citation type="submission" date="2014-11" db="EMBL/GenBank/DDBJ databases">
        <authorList>
            <person name="Amaro Gonzalez C."/>
        </authorList>
    </citation>
    <scope>NUCLEOTIDE SEQUENCE</scope>
</reference>
<organism evidence="1">
    <name type="scientific">Anguilla anguilla</name>
    <name type="common">European freshwater eel</name>
    <name type="synonym">Muraena anguilla</name>
    <dbReference type="NCBI Taxonomy" id="7936"/>
    <lineage>
        <taxon>Eukaryota</taxon>
        <taxon>Metazoa</taxon>
        <taxon>Chordata</taxon>
        <taxon>Craniata</taxon>
        <taxon>Vertebrata</taxon>
        <taxon>Euteleostomi</taxon>
        <taxon>Actinopterygii</taxon>
        <taxon>Neopterygii</taxon>
        <taxon>Teleostei</taxon>
        <taxon>Anguilliformes</taxon>
        <taxon>Anguillidae</taxon>
        <taxon>Anguilla</taxon>
    </lineage>
</organism>
<reference evidence="1" key="2">
    <citation type="journal article" date="2015" name="Fish Shellfish Immunol.">
        <title>Early steps in the European eel (Anguilla anguilla)-Vibrio vulnificus interaction in the gills: Role of the RtxA13 toxin.</title>
        <authorList>
            <person name="Callol A."/>
            <person name="Pajuelo D."/>
            <person name="Ebbesson L."/>
            <person name="Teles M."/>
            <person name="MacKenzie S."/>
            <person name="Amaro C."/>
        </authorList>
    </citation>
    <scope>NUCLEOTIDE SEQUENCE</scope>
</reference>
<accession>A0A0E9R2Y8</accession>
<evidence type="ECO:0000313" key="1">
    <source>
        <dbReference type="EMBL" id="JAH23526.1"/>
    </source>
</evidence>